<dbReference type="InterPro" id="IPR015402">
    <property type="entry name" value="DUF1980"/>
</dbReference>
<protein>
    <submittedName>
        <fullName evidence="4">TIGR03943 family putative permease subunit</fullName>
    </submittedName>
</protein>
<evidence type="ECO:0000259" key="2">
    <source>
        <dbReference type="Pfam" id="PF09323"/>
    </source>
</evidence>
<name>A0ABV6JIV3_9BACL</name>
<dbReference type="PANTHER" id="PTHR40047">
    <property type="entry name" value="UPF0703 PROTEIN YCGQ"/>
    <property type="match status" value="1"/>
</dbReference>
<dbReference type="RefSeq" id="WP_256555127.1">
    <property type="nucleotide sequence ID" value="NZ_JANHOF010000002.1"/>
</dbReference>
<proteinExistence type="predicted"/>
<sequence length="294" mass="32720">MLTADRRRLVHHLLRAGILAGFAMYIVHLVRNDSITLYIAPRMVLYVKLSAIGLYAAAVYQLYAALQAGTGRKAADCDCDHEPPASLWKNIIIYGLFLFPLTIGFLLPDGTLGSSMAAKKGFTFSIESSLTETAPAPTTGPLTEQQLNALFPAEEFTESLAEYAKKLYLQDEIIVPEKQYIETLSTLELYRPHFIGKTIVISGFVYRQEGMTRDQFAVSRFVMNCCSADAMPYGMMASAPSAAAYSNDSWVTVRGTLTEISYNNQMILQLDVKHMEVIDALDAPYVYPDYNFDL</sequence>
<dbReference type="Pfam" id="PF21537">
    <property type="entry name" value="DUF1980_C"/>
    <property type="match status" value="1"/>
</dbReference>
<keyword evidence="5" id="KW-1185">Reference proteome</keyword>
<dbReference type="InterPro" id="IPR048493">
    <property type="entry name" value="DUF1980_N"/>
</dbReference>
<evidence type="ECO:0000313" key="4">
    <source>
        <dbReference type="EMBL" id="MFC0395841.1"/>
    </source>
</evidence>
<evidence type="ECO:0000256" key="1">
    <source>
        <dbReference type="SAM" id="Phobius"/>
    </source>
</evidence>
<keyword evidence="1" id="KW-0812">Transmembrane</keyword>
<accession>A0ABV6JIV3</accession>
<evidence type="ECO:0000313" key="5">
    <source>
        <dbReference type="Proteomes" id="UP001589818"/>
    </source>
</evidence>
<feature type="domain" description="DUF1980" evidence="3">
    <location>
        <begin position="153"/>
        <end position="288"/>
    </location>
</feature>
<comment type="caution">
    <text evidence="4">The sequence shown here is derived from an EMBL/GenBank/DDBJ whole genome shotgun (WGS) entry which is preliminary data.</text>
</comment>
<dbReference type="EMBL" id="JBHLVF010000047">
    <property type="protein sequence ID" value="MFC0395841.1"/>
    <property type="molecule type" value="Genomic_DNA"/>
</dbReference>
<dbReference type="NCBIfam" id="TIGR03943">
    <property type="entry name" value="TIGR03943 family putative permease subunit"/>
    <property type="match status" value="1"/>
</dbReference>
<keyword evidence="1" id="KW-1133">Transmembrane helix</keyword>
<dbReference type="Proteomes" id="UP001589818">
    <property type="component" value="Unassembled WGS sequence"/>
</dbReference>
<feature type="domain" description="DUF1980" evidence="2">
    <location>
        <begin position="14"/>
        <end position="122"/>
    </location>
</feature>
<dbReference type="InterPro" id="IPR048447">
    <property type="entry name" value="DUF1980_C"/>
</dbReference>
<feature type="transmembrane region" description="Helical" evidence="1">
    <location>
        <begin position="12"/>
        <end position="31"/>
    </location>
</feature>
<dbReference type="PANTHER" id="PTHR40047:SF1">
    <property type="entry name" value="UPF0703 PROTEIN YCGQ"/>
    <property type="match status" value="1"/>
</dbReference>
<gene>
    <name evidence="4" type="ORF">ACFFJ8_31270</name>
</gene>
<reference evidence="4 5" key="1">
    <citation type="submission" date="2024-09" db="EMBL/GenBank/DDBJ databases">
        <authorList>
            <person name="Sun Q."/>
            <person name="Mori K."/>
        </authorList>
    </citation>
    <scope>NUCLEOTIDE SEQUENCE [LARGE SCALE GENOMIC DNA]</scope>
    <source>
        <strain evidence="4 5">CCM 4839</strain>
    </source>
</reference>
<organism evidence="4 5">
    <name type="scientific">Paenibacillus mendelii</name>
    <dbReference type="NCBI Taxonomy" id="206163"/>
    <lineage>
        <taxon>Bacteria</taxon>
        <taxon>Bacillati</taxon>
        <taxon>Bacillota</taxon>
        <taxon>Bacilli</taxon>
        <taxon>Bacillales</taxon>
        <taxon>Paenibacillaceae</taxon>
        <taxon>Paenibacillus</taxon>
    </lineage>
</organism>
<keyword evidence="1" id="KW-0472">Membrane</keyword>
<feature type="transmembrane region" description="Helical" evidence="1">
    <location>
        <begin position="87"/>
        <end position="107"/>
    </location>
</feature>
<dbReference type="Pfam" id="PF09323">
    <property type="entry name" value="DUF1980"/>
    <property type="match status" value="1"/>
</dbReference>
<evidence type="ECO:0000259" key="3">
    <source>
        <dbReference type="Pfam" id="PF21537"/>
    </source>
</evidence>
<feature type="transmembrane region" description="Helical" evidence="1">
    <location>
        <begin position="43"/>
        <end position="66"/>
    </location>
</feature>
<dbReference type="InterPro" id="IPR052955">
    <property type="entry name" value="UPF0703_membrane_permease"/>
</dbReference>